<feature type="domain" description="Protein kinase" evidence="10">
    <location>
        <begin position="1"/>
        <end position="257"/>
    </location>
</feature>
<reference evidence="11 12" key="1">
    <citation type="submission" date="2018-09" db="EMBL/GenBank/DDBJ databases">
        <title>whole genome sequence of T. equiperdum IVM-t1 strain.</title>
        <authorList>
            <person name="Suganuma K."/>
        </authorList>
    </citation>
    <scope>NUCLEOTIDE SEQUENCE [LARGE SCALE GENOMIC DNA]</scope>
    <source>
        <strain evidence="11 12">IVM-t1</strain>
    </source>
</reference>
<keyword evidence="5 11" id="KW-0418">Kinase</keyword>
<feature type="compositionally biased region" description="Basic residues" evidence="9">
    <location>
        <begin position="307"/>
        <end position="316"/>
    </location>
</feature>
<evidence type="ECO:0000256" key="7">
    <source>
        <dbReference type="ARBA" id="ARBA00047899"/>
    </source>
</evidence>
<dbReference type="PANTHER" id="PTHR44899:SF3">
    <property type="entry name" value="SERINE_THREONINE-PROTEIN KINASE NEK1"/>
    <property type="match status" value="1"/>
</dbReference>
<keyword evidence="4" id="KW-0547">Nucleotide-binding</keyword>
<evidence type="ECO:0000256" key="6">
    <source>
        <dbReference type="ARBA" id="ARBA00022840"/>
    </source>
</evidence>
<keyword evidence="2" id="KW-0723">Serine/threonine-protein kinase</keyword>
<dbReference type="SUPFAM" id="SSF56112">
    <property type="entry name" value="Protein kinase-like (PK-like)"/>
    <property type="match status" value="1"/>
</dbReference>
<dbReference type="PANTHER" id="PTHR44899">
    <property type="entry name" value="CAMK FAMILY PROTEIN KINASE"/>
    <property type="match status" value="1"/>
</dbReference>
<evidence type="ECO:0000259" key="10">
    <source>
        <dbReference type="PROSITE" id="PS50011"/>
    </source>
</evidence>
<dbReference type="InterPro" id="IPR051131">
    <property type="entry name" value="NEK_Ser/Thr_kinase_NIMA"/>
</dbReference>
<feature type="compositionally biased region" description="Basic residues" evidence="9">
    <location>
        <begin position="335"/>
        <end position="346"/>
    </location>
</feature>
<feature type="region of interest" description="Disordered" evidence="9">
    <location>
        <begin position="420"/>
        <end position="459"/>
    </location>
</feature>
<evidence type="ECO:0000256" key="9">
    <source>
        <dbReference type="SAM" id="MobiDB-lite"/>
    </source>
</evidence>
<dbReference type="AlphaFoldDB" id="A0A3L6L2N4"/>
<evidence type="ECO:0000256" key="4">
    <source>
        <dbReference type="ARBA" id="ARBA00022741"/>
    </source>
</evidence>
<organism evidence="11 12">
    <name type="scientific">Trypanosoma brucei equiperdum</name>
    <dbReference type="NCBI Taxonomy" id="630700"/>
    <lineage>
        <taxon>Eukaryota</taxon>
        <taxon>Discoba</taxon>
        <taxon>Euglenozoa</taxon>
        <taxon>Kinetoplastea</taxon>
        <taxon>Metakinetoplastina</taxon>
        <taxon>Trypanosomatida</taxon>
        <taxon>Trypanosomatidae</taxon>
        <taxon>Trypanosoma</taxon>
    </lineage>
</organism>
<proteinExistence type="predicted"/>
<evidence type="ECO:0000256" key="1">
    <source>
        <dbReference type="ARBA" id="ARBA00012513"/>
    </source>
</evidence>
<comment type="caution">
    <text evidence="11">The sequence shown here is derived from an EMBL/GenBank/DDBJ whole genome shotgun (WGS) entry which is preliminary data.</text>
</comment>
<comment type="catalytic activity">
    <reaction evidence="7">
        <text>L-threonyl-[protein] + ATP = O-phospho-L-threonyl-[protein] + ADP + H(+)</text>
        <dbReference type="Rhea" id="RHEA:46608"/>
        <dbReference type="Rhea" id="RHEA-COMP:11060"/>
        <dbReference type="Rhea" id="RHEA-COMP:11605"/>
        <dbReference type="ChEBI" id="CHEBI:15378"/>
        <dbReference type="ChEBI" id="CHEBI:30013"/>
        <dbReference type="ChEBI" id="CHEBI:30616"/>
        <dbReference type="ChEBI" id="CHEBI:61977"/>
        <dbReference type="ChEBI" id="CHEBI:456216"/>
        <dbReference type="EC" id="2.7.11.1"/>
    </reaction>
</comment>
<evidence type="ECO:0000256" key="8">
    <source>
        <dbReference type="ARBA" id="ARBA00048679"/>
    </source>
</evidence>
<dbReference type="InterPro" id="IPR000719">
    <property type="entry name" value="Prot_kinase_dom"/>
</dbReference>
<dbReference type="Proteomes" id="UP000266743">
    <property type="component" value="Chromosome 8"/>
</dbReference>
<feature type="region of interest" description="Disordered" evidence="9">
    <location>
        <begin position="523"/>
        <end position="546"/>
    </location>
</feature>
<evidence type="ECO:0000256" key="3">
    <source>
        <dbReference type="ARBA" id="ARBA00022679"/>
    </source>
</evidence>
<accession>A0A3L6L2N4</accession>
<comment type="catalytic activity">
    <reaction evidence="8">
        <text>L-seryl-[protein] + ATP = O-phospho-L-seryl-[protein] + ADP + H(+)</text>
        <dbReference type="Rhea" id="RHEA:17989"/>
        <dbReference type="Rhea" id="RHEA-COMP:9863"/>
        <dbReference type="Rhea" id="RHEA-COMP:11604"/>
        <dbReference type="ChEBI" id="CHEBI:15378"/>
        <dbReference type="ChEBI" id="CHEBI:29999"/>
        <dbReference type="ChEBI" id="CHEBI:30616"/>
        <dbReference type="ChEBI" id="CHEBI:83421"/>
        <dbReference type="ChEBI" id="CHEBI:456216"/>
        <dbReference type="EC" id="2.7.11.1"/>
    </reaction>
</comment>
<dbReference type="EC" id="2.7.11.1" evidence="1"/>
<dbReference type="GO" id="GO:0004674">
    <property type="term" value="F:protein serine/threonine kinase activity"/>
    <property type="evidence" value="ECO:0007669"/>
    <property type="project" value="UniProtKB-KW"/>
</dbReference>
<dbReference type="EMBL" id="QSBY01000008">
    <property type="protein sequence ID" value="RHW70884.1"/>
    <property type="molecule type" value="Genomic_DNA"/>
</dbReference>
<dbReference type="PROSITE" id="PS00108">
    <property type="entry name" value="PROTEIN_KINASE_ST"/>
    <property type="match status" value="1"/>
</dbReference>
<feature type="compositionally biased region" description="Basic and acidic residues" evidence="9">
    <location>
        <begin position="529"/>
        <end position="546"/>
    </location>
</feature>
<feature type="region of interest" description="Disordered" evidence="9">
    <location>
        <begin position="260"/>
        <end position="366"/>
    </location>
</feature>
<feature type="compositionally biased region" description="Low complexity" evidence="9">
    <location>
        <begin position="355"/>
        <end position="366"/>
    </location>
</feature>
<protein>
    <recommendedName>
        <fullName evidence="1">non-specific serine/threonine protein kinase</fullName>
        <ecNumber evidence="1">2.7.11.1</ecNumber>
    </recommendedName>
</protein>
<evidence type="ECO:0000256" key="2">
    <source>
        <dbReference type="ARBA" id="ARBA00022527"/>
    </source>
</evidence>
<keyword evidence="6" id="KW-0067">ATP-binding</keyword>
<sequence length="594" mass="65756">MGMDHYTIIRQLGGTSGAYLAVDKQNETKRVVIKRLADGTQGMQEVNVSMRARHPNIIPYLESFVHDGGLYVVLQYAEGGDLESHLERLARRKKALPHLALLRGFQQLISALKCCHGLSIMHRDVKPGNVFVNADASELYLGDFGSSKAMSGSASLTTTFVGSPIWLSPELLLGMPYSYPSDVWSLGCVFYEMACLRRPFSSDSFASLVRQITAGDIAPLPAAVPEDIRAIIMGMLQTDPNKRYGLEKVMEMTERAIQVRQTTAAVTPDEKASSPRHRKVVLKKQQQQQQQQRALGPKRALHASVMVHKKPQHLHPQRQPELEAQQEGTPQKLPQKQRKQQPRQAKRGPIGHAAGSSDSSGESQLSQWIHARNNDVKFIESYLQKFRPADDILIAEGPVESQGESQDGLQPCAVASKVDTSVRKGATPQKGLRAGRKVAVAPREEKQQNRQNTRSDVEAVSPADLSVVSVGIAKGKRPKQAACAARPSRKHSPFAREPSLVNHLAAQGFIRIKSTGSACRQLSPLRHSPQREEERQAQRAKREQERAKMLEMIREQKAKAMRQKKARGKSEGGADVSVEIVLPDHVRYFAPAVQ</sequence>
<dbReference type="InterPro" id="IPR011009">
    <property type="entry name" value="Kinase-like_dom_sf"/>
</dbReference>
<feature type="compositionally biased region" description="Basic and acidic residues" evidence="9">
    <location>
        <begin position="442"/>
        <end position="457"/>
    </location>
</feature>
<dbReference type="Pfam" id="PF00069">
    <property type="entry name" value="Pkinase"/>
    <property type="match status" value="1"/>
</dbReference>
<keyword evidence="3" id="KW-0808">Transferase</keyword>
<name>A0A3L6L2N4_9TRYP</name>
<evidence type="ECO:0000256" key="5">
    <source>
        <dbReference type="ARBA" id="ARBA00022777"/>
    </source>
</evidence>
<dbReference type="GO" id="GO:0005524">
    <property type="term" value="F:ATP binding"/>
    <property type="evidence" value="ECO:0007669"/>
    <property type="project" value="UniProtKB-KW"/>
</dbReference>
<dbReference type="Gene3D" id="1.10.510.10">
    <property type="entry name" value="Transferase(Phosphotransferase) domain 1"/>
    <property type="match status" value="1"/>
</dbReference>
<dbReference type="PROSITE" id="PS50011">
    <property type="entry name" value="PROTEIN_KINASE_DOM"/>
    <property type="match status" value="1"/>
</dbReference>
<dbReference type="InterPro" id="IPR008271">
    <property type="entry name" value="Ser/Thr_kinase_AS"/>
</dbReference>
<dbReference type="SMART" id="SM00220">
    <property type="entry name" value="S_TKc"/>
    <property type="match status" value="1"/>
</dbReference>
<evidence type="ECO:0000313" key="11">
    <source>
        <dbReference type="EMBL" id="RHW70884.1"/>
    </source>
</evidence>
<gene>
    <name evidence="11" type="ORF">DPX39_080017100</name>
</gene>
<evidence type="ECO:0000313" key="12">
    <source>
        <dbReference type="Proteomes" id="UP000266743"/>
    </source>
</evidence>